<evidence type="ECO:0000256" key="3">
    <source>
        <dbReference type="ARBA" id="ARBA00022989"/>
    </source>
</evidence>
<organism evidence="7 8">
    <name type="scientific">Eptatretus burgeri</name>
    <name type="common">Inshore hagfish</name>
    <dbReference type="NCBI Taxonomy" id="7764"/>
    <lineage>
        <taxon>Eukaryota</taxon>
        <taxon>Metazoa</taxon>
        <taxon>Chordata</taxon>
        <taxon>Craniata</taxon>
        <taxon>Vertebrata</taxon>
        <taxon>Cyclostomata</taxon>
        <taxon>Myxini</taxon>
        <taxon>Myxiniformes</taxon>
        <taxon>Myxinidae</taxon>
        <taxon>Eptatretinae</taxon>
        <taxon>Eptatretus</taxon>
    </lineage>
</organism>
<keyword evidence="2 5" id="KW-0812">Transmembrane</keyword>
<keyword evidence="3 5" id="KW-1133">Transmembrane helix</keyword>
<dbReference type="GO" id="GO:0005222">
    <property type="term" value="F:intracellularly cAMP-activated cation channel activity"/>
    <property type="evidence" value="ECO:0007669"/>
    <property type="project" value="TreeGrafter"/>
</dbReference>
<dbReference type="InterPro" id="IPR005821">
    <property type="entry name" value="Ion_trans_dom"/>
</dbReference>
<evidence type="ECO:0000313" key="8">
    <source>
        <dbReference type="Proteomes" id="UP000694388"/>
    </source>
</evidence>
<accession>A0A8C4RDI5</accession>
<dbReference type="Pfam" id="PF00520">
    <property type="entry name" value="Ion_trans"/>
    <property type="match status" value="1"/>
</dbReference>
<evidence type="ECO:0000313" key="7">
    <source>
        <dbReference type="Ensembl" id="ENSEBUP00000027812.1"/>
    </source>
</evidence>
<dbReference type="Proteomes" id="UP000694388">
    <property type="component" value="Unplaced"/>
</dbReference>
<dbReference type="InterPro" id="IPR050866">
    <property type="entry name" value="CNG_cation_channel"/>
</dbReference>
<dbReference type="GO" id="GO:0017071">
    <property type="term" value="C:intracellular cyclic nucleotide activated cation channel complex"/>
    <property type="evidence" value="ECO:0007669"/>
    <property type="project" value="TreeGrafter"/>
</dbReference>
<dbReference type="GO" id="GO:0005223">
    <property type="term" value="F:intracellularly cGMP-activated cation channel activity"/>
    <property type="evidence" value="ECO:0007669"/>
    <property type="project" value="TreeGrafter"/>
</dbReference>
<sequence>MPSLSNSFLFNTFLLLSTDSLSGILRTFVLNPSGNLYYNWLFVISVPVFYNLCLLICRACFDELQIKYITTWLICDYLSDAIYLLDIWVRFHTGFLEQGLIVCDLQRLKENYVKTLYFKLDVVSVLPTDLGYLKVRFLYFLCFFFAEAQENTSSPVTYLIGLCSIDIC</sequence>
<dbReference type="SUPFAM" id="SSF81324">
    <property type="entry name" value="Voltage-gated potassium channels"/>
    <property type="match status" value="1"/>
</dbReference>
<evidence type="ECO:0000256" key="2">
    <source>
        <dbReference type="ARBA" id="ARBA00022692"/>
    </source>
</evidence>
<evidence type="ECO:0000256" key="5">
    <source>
        <dbReference type="SAM" id="Phobius"/>
    </source>
</evidence>
<keyword evidence="8" id="KW-1185">Reference proteome</keyword>
<keyword evidence="4 5" id="KW-0472">Membrane</keyword>
<dbReference type="Gene3D" id="1.10.287.70">
    <property type="match status" value="1"/>
</dbReference>
<dbReference type="GO" id="GO:0030553">
    <property type="term" value="F:cGMP binding"/>
    <property type="evidence" value="ECO:0007669"/>
    <property type="project" value="TreeGrafter"/>
</dbReference>
<evidence type="ECO:0000256" key="4">
    <source>
        <dbReference type="ARBA" id="ARBA00023136"/>
    </source>
</evidence>
<dbReference type="Ensembl" id="ENSEBUT00000028388.1">
    <property type="protein sequence ID" value="ENSEBUP00000027812.1"/>
    <property type="gene ID" value="ENSEBUG00000017016.1"/>
</dbReference>
<evidence type="ECO:0000256" key="1">
    <source>
        <dbReference type="ARBA" id="ARBA00004141"/>
    </source>
</evidence>
<dbReference type="GeneTree" id="ENSGT00940000155374"/>
<dbReference type="GO" id="GO:0005886">
    <property type="term" value="C:plasma membrane"/>
    <property type="evidence" value="ECO:0007669"/>
    <property type="project" value="TreeGrafter"/>
</dbReference>
<evidence type="ECO:0000259" key="6">
    <source>
        <dbReference type="Pfam" id="PF00520"/>
    </source>
</evidence>
<dbReference type="GO" id="GO:0044877">
    <property type="term" value="F:protein-containing complex binding"/>
    <property type="evidence" value="ECO:0007669"/>
    <property type="project" value="TreeGrafter"/>
</dbReference>
<name>A0A8C4RDI5_EPTBU</name>
<comment type="subcellular location">
    <subcellularLocation>
        <location evidence="1">Membrane</location>
        <topology evidence="1">Multi-pass membrane protein</topology>
    </subcellularLocation>
</comment>
<dbReference type="PANTHER" id="PTHR45638">
    <property type="entry name" value="CYCLIC NUCLEOTIDE-GATED CATION CHANNEL SUBUNIT A"/>
    <property type="match status" value="1"/>
</dbReference>
<dbReference type="PANTHER" id="PTHR45638:SF11">
    <property type="entry name" value="CYCLIC NUCLEOTIDE-GATED CATION CHANNEL SUBUNIT A"/>
    <property type="match status" value="1"/>
</dbReference>
<feature type="transmembrane region" description="Helical" evidence="5">
    <location>
        <begin position="38"/>
        <end position="61"/>
    </location>
</feature>
<reference evidence="7" key="1">
    <citation type="submission" date="2025-08" db="UniProtKB">
        <authorList>
            <consortium name="Ensembl"/>
        </authorList>
    </citation>
    <scope>IDENTIFICATION</scope>
</reference>
<dbReference type="AlphaFoldDB" id="A0A8C4RDI5"/>
<protein>
    <recommendedName>
        <fullName evidence="6">Ion transport domain-containing protein</fullName>
    </recommendedName>
</protein>
<reference evidence="7" key="2">
    <citation type="submission" date="2025-09" db="UniProtKB">
        <authorList>
            <consortium name="Ensembl"/>
        </authorList>
    </citation>
    <scope>IDENTIFICATION</scope>
</reference>
<feature type="domain" description="Ion transport" evidence="6">
    <location>
        <begin position="38"/>
        <end position="140"/>
    </location>
</feature>
<proteinExistence type="predicted"/>